<evidence type="ECO:0000256" key="1">
    <source>
        <dbReference type="SAM" id="MobiDB-lite"/>
    </source>
</evidence>
<feature type="region of interest" description="Disordered" evidence="1">
    <location>
        <begin position="297"/>
        <end position="342"/>
    </location>
</feature>
<dbReference type="RefSeq" id="XP_028468074.1">
    <property type="nucleotide sequence ID" value="XM_028615786.1"/>
</dbReference>
<feature type="compositionally biased region" description="Polar residues" evidence="1">
    <location>
        <begin position="74"/>
        <end position="83"/>
    </location>
</feature>
<name>A0A3N2Q0P8_SODAK</name>
<accession>A0A3N2Q0P8</accession>
<feature type="compositionally biased region" description="Basic and acidic residues" evidence="1">
    <location>
        <begin position="210"/>
        <end position="222"/>
    </location>
</feature>
<keyword evidence="3" id="KW-1185">Reference proteome</keyword>
<proteinExistence type="predicted"/>
<feature type="compositionally biased region" description="Basic and acidic residues" evidence="1">
    <location>
        <begin position="305"/>
        <end position="319"/>
    </location>
</feature>
<dbReference type="OrthoDB" id="4832463at2759"/>
<feature type="region of interest" description="Disordered" evidence="1">
    <location>
        <begin position="157"/>
        <end position="255"/>
    </location>
</feature>
<reference evidence="2 3" key="1">
    <citation type="journal article" date="2018" name="Mol. Ecol.">
        <title>The obligate alkalophilic soda-lake fungus Sodiomyces alkalinus has shifted to a protein diet.</title>
        <authorList>
            <person name="Grum-Grzhimaylo A.A."/>
            <person name="Falkoski D.L."/>
            <person name="van den Heuvel J."/>
            <person name="Valero-Jimenez C.A."/>
            <person name="Min B."/>
            <person name="Choi I.G."/>
            <person name="Lipzen A."/>
            <person name="Daum C.G."/>
            <person name="Aanen D.K."/>
            <person name="Tsang A."/>
            <person name="Henrissat B."/>
            <person name="Bilanenko E.N."/>
            <person name="de Vries R.P."/>
            <person name="van Kan J.A.L."/>
            <person name="Grigoriev I.V."/>
            <person name="Debets A.J.M."/>
        </authorList>
    </citation>
    <scope>NUCLEOTIDE SEQUENCE [LARGE SCALE GENOMIC DNA]</scope>
    <source>
        <strain evidence="2 3">F11</strain>
    </source>
</reference>
<dbReference type="EMBL" id="ML119052">
    <property type="protein sequence ID" value="ROT40268.1"/>
    <property type="molecule type" value="Genomic_DNA"/>
</dbReference>
<dbReference type="Proteomes" id="UP000272025">
    <property type="component" value="Unassembled WGS sequence"/>
</dbReference>
<dbReference type="GeneID" id="39584263"/>
<evidence type="ECO:0000313" key="2">
    <source>
        <dbReference type="EMBL" id="ROT40268.1"/>
    </source>
</evidence>
<organism evidence="2 3">
    <name type="scientific">Sodiomyces alkalinus (strain CBS 110278 / VKM F-3762 / F11)</name>
    <name type="common">Alkaliphilic filamentous fungus</name>
    <dbReference type="NCBI Taxonomy" id="1314773"/>
    <lineage>
        <taxon>Eukaryota</taxon>
        <taxon>Fungi</taxon>
        <taxon>Dikarya</taxon>
        <taxon>Ascomycota</taxon>
        <taxon>Pezizomycotina</taxon>
        <taxon>Sordariomycetes</taxon>
        <taxon>Hypocreomycetidae</taxon>
        <taxon>Glomerellales</taxon>
        <taxon>Plectosphaerellaceae</taxon>
        <taxon>Sodiomyces</taxon>
    </lineage>
</organism>
<feature type="compositionally biased region" description="Basic and acidic residues" evidence="1">
    <location>
        <begin position="84"/>
        <end position="95"/>
    </location>
</feature>
<evidence type="ECO:0000313" key="3">
    <source>
        <dbReference type="Proteomes" id="UP000272025"/>
    </source>
</evidence>
<feature type="compositionally biased region" description="Basic and acidic residues" evidence="1">
    <location>
        <begin position="245"/>
        <end position="254"/>
    </location>
</feature>
<gene>
    <name evidence="2" type="ORF">SODALDRAFT_92445</name>
</gene>
<dbReference type="AlphaFoldDB" id="A0A3N2Q0P8"/>
<sequence>MLYNVGYRHDHAMTKPPARAVTWPKQRPRHNSQSMPVDPEDLSRRLRLVLAEQNARAEQKKRTRAGAGRRASVPSLTETSTSGSRRDEKAASGERHNRHSHSNKFDQNAETQDGKPPHYVPQVAALQFATTTTADNMTSPRTVHRLSQKALKFHLGGPNAAASSADQKTAPADQHTALRKAQSQRGKVYKRNQFQNDRILEAAAAADEERENRRRERPKQGWEAHLPAGRRSEDAVKRLSTGDPGEGRHSHETADSDFVPLHEINAHRVDWTQSDETGQGKLKSKLRKSDSLWTLRGRLGSLTKHGREDKTTTQTRDDNSGLPEASIKSPKIGFFARLRPSH</sequence>
<feature type="region of interest" description="Disordered" evidence="1">
    <location>
        <begin position="16"/>
        <end position="118"/>
    </location>
</feature>
<protein>
    <submittedName>
        <fullName evidence="2">Uncharacterized protein</fullName>
    </submittedName>
</protein>